<name>A0A8S0YYB7_ARCPL</name>
<dbReference type="Proteomes" id="UP000494106">
    <property type="component" value="Unassembled WGS sequence"/>
</dbReference>
<accession>A0A8S0YYB7</accession>
<sequence length="255" mass="27827">MCEFIALSLILFSVSFVITDCSSSYDQRQTGDFNVQIGLKNIQLIALLKGGKEEYVDYDYAYDYSEMTIKPQNGTTPKPLNVASPQVPSNGTTVASVLVQNATSTANIVQQPLNLSISQNVSNQLTNVTDPIIIDTEFTSNITLASDSEVINNNETLFNITTVKTTDSTPQTNEMANISSATSTHTPEIVAVEPTTAIQDSPNNISATQISHCRRGFVQNHQGKCEYKGHGTTNALRRIVKLAQKIKIGRGYKET</sequence>
<dbReference type="AlphaFoldDB" id="A0A8S0YYB7"/>
<keyword evidence="3" id="KW-1185">Reference proteome</keyword>
<feature type="signal peptide" evidence="1">
    <location>
        <begin position="1"/>
        <end position="23"/>
    </location>
</feature>
<keyword evidence="1" id="KW-0732">Signal</keyword>
<evidence type="ECO:0000313" key="2">
    <source>
        <dbReference type="EMBL" id="CAB3224633.1"/>
    </source>
</evidence>
<comment type="caution">
    <text evidence="2">The sequence shown here is derived from an EMBL/GenBank/DDBJ whole genome shotgun (WGS) entry which is preliminary data.</text>
</comment>
<protein>
    <submittedName>
        <fullName evidence="2">Uncharacterized protein</fullName>
    </submittedName>
</protein>
<gene>
    <name evidence="2" type="ORF">APLA_LOCUS2112</name>
</gene>
<reference evidence="2 3" key="1">
    <citation type="submission" date="2020-04" db="EMBL/GenBank/DDBJ databases">
        <authorList>
            <person name="Wallbank WR R."/>
            <person name="Pardo Diaz C."/>
            <person name="Kozak K."/>
            <person name="Martin S."/>
            <person name="Jiggins C."/>
            <person name="Moest M."/>
            <person name="Warren A I."/>
            <person name="Byers J.R.P. K."/>
            <person name="Montejo-Kovacevich G."/>
            <person name="Yen C E."/>
        </authorList>
    </citation>
    <scope>NUCLEOTIDE SEQUENCE [LARGE SCALE GENOMIC DNA]</scope>
</reference>
<organism evidence="2 3">
    <name type="scientific">Arctia plantaginis</name>
    <name type="common">Wood tiger moth</name>
    <name type="synonym">Phalaena plantaginis</name>
    <dbReference type="NCBI Taxonomy" id="874455"/>
    <lineage>
        <taxon>Eukaryota</taxon>
        <taxon>Metazoa</taxon>
        <taxon>Ecdysozoa</taxon>
        <taxon>Arthropoda</taxon>
        <taxon>Hexapoda</taxon>
        <taxon>Insecta</taxon>
        <taxon>Pterygota</taxon>
        <taxon>Neoptera</taxon>
        <taxon>Endopterygota</taxon>
        <taxon>Lepidoptera</taxon>
        <taxon>Glossata</taxon>
        <taxon>Ditrysia</taxon>
        <taxon>Noctuoidea</taxon>
        <taxon>Erebidae</taxon>
        <taxon>Arctiinae</taxon>
        <taxon>Arctia</taxon>
    </lineage>
</organism>
<evidence type="ECO:0000256" key="1">
    <source>
        <dbReference type="SAM" id="SignalP"/>
    </source>
</evidence>
<evidence type="ECO:0000313" key="3">
    <source>
        <dbReference type="Proteomes" id="UP000494106"/>
    </source>
</evidence>
<feature type="chain" id="PRO_5035806023" evidence="1">
    <location>
        <begin position="24"/>
        <end position="255"/>
    </location>
</feature>
<dbReference type="EMBL" id="CADEBC010000159">
    <property type="protein sequence ID" value="CAB3224633.1"/>
    <property type="molecule type" value="Genomic_DNA"/>
</dbReference>
<proteinExistence type="predicted"/>
<dbReference type="OrthoDB" id="6700395at2759"/>